<dbReference type="OrthoDB" id="119473at2"/>
<keyword evidence="3" id="KW-0813">Transport</keyword>
<dbReference type="GO" id="GO:0022857">
    <property type="term" value="F:transmembrane transporter activity"/>
    <property type="evidence" value="ECO:0007669"/>
    <property type="project" value="InterPro"/>
</dbReference>
<dbReference type="Proteomes" id="UP000076079">
    <property type="component" value="Chromosome"/>
</dbReference>
<feature type="transmembrane region" description="Helical" evidence="7">
    <location>
        <begin position="101"/>
        <end position="121"/>
    </location>
</feature>
<keyword evidence="10" id="KW-1185">Reference proteome</keyword>
<gene>
    <name evidence="9" type="ORF">LuPra_03484</name>
</gene>
<feature type="transmembrane region" description="Helical" evidence="7">
    <location>
        <begin position="241"/>
        <end position="261"/>
    </location>
</feature>
<dbReference type="InterPro" id="IPR020846">
    <property type="entry name" value="MFS_dom"/>
</dbReference>
<dbReference type="PROSITE" id="PS50850">
    <property type="entry name" value="MFS"/>
    <property type="match status" value="1"/>
</dbReference>
<dbReference type="InterPro" id="IPR011701">
    <property type="entry name" value="MFS"/>
</dbReference>
<sequence>MREAGAARPIIAFLCAAFVAVGLSIASLGPALPEFAAVAAIDVSSIGVLYSALFAGFLLSQITSALLLERTGTRVVILWALAVFATGSLGLAMAVNVVTLLAASAVFGMGYGFGTIAINLVASRLLVHRPGLVVNLINVLYGVGTVIGPLITSWFLRAGGRARWVPAIGGLAAVILLPWAFRVLPHDGRRRMPEAIPTPRPTAVPAAVLLIGALVFMYGGVESGFSGWAPTYLERTLGVTPADAALATSIYWLSYVTGRVVSTALALRIGPAAVLQGALGALTVGGVVLALGVGHAGLTMLALVLLGVATGPIYPSMFGVVTQRFADRAAFAVSAVSTIGCGGAMLLPWVMGLTLPIAGGRVLAAIPLALALGMWAAYRLSLPRAATPS</sequence>
<dbReference type="EMBL" id="CP015136">
    <property type="protein sequence ID" value="AMY10254.1"/>
    <property type="molecule type" value="Genomic_DNA"/>
</dbReference>
<feature type="transmembrane region" description="Helical" evidence="7">
    <location>
        <begin position="133"/>
        <end position="156"/>
    </location>
</feature>
<dbReference type="InterPro" id="IPR036259">
    <property type="entry name" value="MFS_trans_sf"/>
</dbReference>
<accession>A0A143PR19</accession>
<feature type="transmembrane region" description="Helical" evidence="7">
    <location>
        <begin position="49"/>
        <end position="68"/>
    </location>
</feature>
<feature type="domain" description="Major facilitator superfamily (MFS) profile" evidence="8">
    <location>
        <begin position="10"/>
        <end position="389"/>
    </location>
</feature>
<dbReference type="KEGG" id="abac:LuPra_03484"/>
<feature type="transmembrane region" description="Helical" evidence="7">
    <location>
        <begin position="357"/>
        <end position="378"/>
    </location>
</feature>
<feature type="transmembrane region" description="Helical" evidence="7">
    <location>
        <begin position="300"/>
        <end position="322"/>
    </location>
</feature>
<evidence type="ECO:0000256" key="2">
    <source>
        <dbReference type="ARBA" id="ARBA00008335"/>
    </source>
</evidence>
<evidence type="ECO:0000313" key="9">
    <source>
        <dbReference type="EMBL" id="AMY10254.1"/>
    </source>
</evidence>
<dbReference type="Pfam" id="PF07690">
    <property type="entry name" value="MFS_1"/>
    <property type="match status" value="1"/>
</dbReference>
<dbReference type="RefSeq" id="WP_110171910.1">
    <property type="nucleotide sequence ID" value="NZ_CP015136.1"/>
</dbReference>
<reference evidence="10" key="2">
    <citation type="submission" date="2016-04" db="EMBL/GenBank/DDBJ databases">
        <title>First Complete Genome Sequence of a Subdivision 6 Acidobacterium.</title>
        <authorList>
            <person name="Huang S."/>
            <person name="Vieira S."/>
            <person name="Bunk B."/>
            <person name="Riedel T."/>
            <person name="Sproeer C."/>
            <person name="Overmann J."/>
        </authorList>
    </citation>
    <scope>NUCLEOTIDE SEQUENCE [LARGE SCALE GENOMIC DNA]</scope>
    <source>
        <strain evidence="10">DSM 100886 HEG_-6_39</strain>
    </source>
</reference>
<dbReference type="PANTHER" id="PTHR23514">
    <property type="entry name" value="BYPASS OF STOP CODON PROTEIN 6"/>
    <property type="match status" value="1"/>
</dbReference>
<evidence type="ECO:0000313" key="10">
    <source>
        <dbReference type="Proteomes" id="UP000076079"/>
    </source>
</evidence>
<dbReference type="GO" id="GO:0012505">
    <property type="term" value="C:endomembrane system"/>
    <property type="evidence" value="ECO:0007669"/>
    <property type="project" value="UniProtKB-SubCell"/>
</dbReference>
<evidence type="ECO:0000259" key="8">
    <source>
        <dbReference type="PROSITE" id="PS50850"/>
    </source>
</evidence>
<dbReference type="AlphaFoldDB" id="A0A143PR19"/>
<keyword evidence="4 7" id="KW-0812">Transmembrane</keyword>
<reference evidence="9 10" key="1">
    <citation type="journal article" date="2016" name="Genome Announc.">
        <title>First Complete Genome Sequence of a Subdivision 6 Acidobacterium Strain.</title>
        <authorList>
            <person name="Huang S."/>
            <person name="Vieira S."/>
            <person name="Bunk B."/>
            <person name="Riedel T."/>
            <person name="Sproer C."/>
            <person name="Overmann J."/>
        </authorList>
    </citation>
    <scope>NUCLEOTIDE SEQUENCE [LARGE SCALE GENOMIC DNA]</scope>
    <source>
        <strain evidence="10">DSM 100886 HEG_-6_39</strain>
    </source>
</reference>
<dbReference type="Gene3D" id="1.20.1250.20">
    <property type="entry name" value="MFS general substrate transporter like domains"/>
    <property type="match status" value="2"/>
</dbReference>
<dbReference type="SUPFAM" id="SSF103473">
    <property type="entry name" value="MFS general substrate transporter"/>
    <property type="match status" value="1"/>
</dbReference>
<feature type="transmembrane region" description="Helical" evidence="7">
    <location>
        <begin position="162"/>
        <end position="181"/>
    </location>
</feature>
<organism evidence="9 10">
    <name type="scientific">Luteitalea pratensis</name>
    <dbReference type="NCBI Taxonomy" id="1855912"/>
    <lineage>
        <taxon>Bacteria</taxon>
        <taxon>Pseudomonadati</taxon>
        <taxon>Acidobacteriota</taxon>
        <taxon>Vicinamibacteria</taxon>
        <taxon>Vicinamibacterales</taxon>
        <taxon>Vicinamibacteraceae</taxon>
        <taxon>Luteitalea</taxon>
    </lineage>
</organism>
<keyword evidence="6 7" id="KW-0472">Membrane</keyword>
<protein>
    <submittedName>
        <fullName evidence="9">Putative transporter</fullName>
    </submittedName>
</protein>
<evidence type="ECO:0000256" key="6">
    <source>
        <dbReference type="ARBA" id="ARBA00023136"/>
    </source>
</evidence>
<feature type="transmembrane region" description="Helical" evidence="7">
    <location>
        <begin position="273"/>
        <end position="294"/>
    </location>
</feature>
<proteinExistence type="inferred from homology"/>
<comment type="similarity">
    <text evidence="2">Belongs to the major facilitator superfamily.</text>
</comment>
<comment type="subcellular location">
    <subcellularLocation>
        <location evidence="1">Endomembrane system</location>
        <topology evidence="1">Multi-pass membrane protein</topology>
    </subcellularLocation>
</comment>
<feature type="transmembrane region" description="Helical" evidence="7">
    <location>
        <begin position="329"/>
        <end position="351"/>
    </location>
</feature>
<keyword evidence="5 7" id="KW-1133">Transmembrane helix</keyword>
<dbReference type="PANTHER" id="PTHR23514:SF3">
    <property type="entry name" value="BYPASS OF STOP CODON PROTEIN 6"/>
    <property type="match status" value="1"/>
</dbReference>
<feature type="transmembrane region" description="Helical" evidence="7">
    <location>
        <begin position="202"/>
        <end position="221"/>
    </location>
</feature>
<name>A0A143PR19_LUTPR</name>
<evidence type="ECO:0000256" key="4">
    <source>
        <dbReference type="ARBA" id="ARBA00022692"/>
    </source>
</evidence>
<dbReference type="STRING" id="1855912.LuPra_03484"/>
<evidence type="ECO:0000256" key="5">
    <source>
        <dbReference type="ARBA" id="ARBA00022989"/>
    </source>
</evidence>
<evidence type="ECO:0000256" key="3">
    <source>
        <dbReference type="ARBA" id="ARBA00022448"/>
    </source>
</evidence>
<dbReference type="InterPro" id="IPR051788">
    <property type="entry name" value="MFS_Transporter"/>
</dbReference>
<evidence type="ECO:0000256" key="7">
    <source>
        <dbReference type="SAM" id="Phobius"/>
    </source>
</evidence>
<dbReference type="GO" id="GO:0016020">
    <property type="term" value="C:membrane"/>
    <property type="evidence" value="ECO:0007669"/>
    <property type="project" value="TreeGrafter"/>
</dbReference>
<feature type="transmembrane region" description="Helical" evidence="7">
    <location>
        <begin position="75"/>
        <end position="95"/>
    </location>
</feature>
<evidence type="ECO:0000256" key="1">
    <source>
        <dbReference type="ARBA" id="ARBA00004127"/>
    </source>
</evidence>